<evidence type="ECO:0000313" key="2">
    <source>
        <dbReference type="EMBL" id="KAK3197473.1"/>
    </source>
</evidence>
<dbReference type="PANTHER" id="PTHR33112:SF16">
    <property type="entry name" value="HETEROKARYON INCOMPATIBILITY DOMAIN-CONTAINING PROTEIN"/>
    <property type="match status" value="1"/>
</dbReference>
<dbReference type="EMBL" id="WVTA01000018">
    <property type="protein sequence ID" value="KAK3197473.1"/>
    <property type="molecule type" value="Genomic_DNA"/>
</dbReference>
<protein>
    <recommendedName>
        <fullName evidence="1">Heterokaryon incompatibility domain-containing protein</fullName>
    </recommendedName>
</protein>
<dbReference type="AlphaFoldDB" id="A0AAN6RCE2"/>
<dbReference type="Proteomes" id="UP001280581">
    <property type="component" value="Unassembled WGS sequence"/>
</dbReference>
<evidence type="ECO:0000313" key="3">
    <source>
        <dbReference type="Proteomes" id="UP001280581"/>
    </source>
</evidence>
<gene>
    <name evidence="2" type="ORF">GRF29_216g370324</name>
</gene>
<sequence>MPFCDLCSNIPWEELPTVPQDLACNLTGHKYIQPVLRWPQGVRGYEHHQTLDALRQSALSCGLCSLICSSANNVQEELEKLKPKWEAKEAYPYEWPTYKLFVVKRREGGDGCWVMSFVDGDGERTKRREKKGVEEAWIIAALGLCVREGDPLQEVIKGRPVEDRADSSKAFTRSHKWLHECDEHATCKPPQTILPSRIIDVGLPGDPKVRLWEPVPEGTVGNYVSLSYCWGKSQEFTTTRATMEARKAGITISDMPATYQDVVKLTRELGLRYLWVDSLCICQDELADWERESAKMLSIYSNAYLTVSATRAKDSSEGFLGPRIDRTFVELEYIRGGLHGQALAFNLPLHQELVKHTYIKLPDEPLSQRAWSLQERVLSHRVLIFGSDQIYFECNEGLQGEDGLCLEMRHDCAHKSLESEEFGKRGPWLKGLTVNQRPKRELLRGWYNMLWQYGPRELTRATDKLPAISGIAGLYADKIGDEYLAGLWRSQLHEGLMWQSLRFRRVKDYRAPSWSWASGDGIPASGQIVDFTEIAVILDAKVTLKGKNPFGEVTDGYIKLRAPMERLFMKTENWDPDAPGRYKYDNNIKMKTEHGSQSGPNSRFDFAFTADDAPQEAKRIVKSLEGVDIFALVIFRSSPWEADVAKDEGLYHALIVRKVDGTETYQRLGFLLATKGELGREPETEDKTGFPTITLV</sequence>
<organism evidence="2 3">
    <name type="scientific">Pseudopithomyces chartarum</name>
    <dbReference type="NCBI Taxonomy" id="1892770"/>
    <lineage>
        <taxon>Eukaryota</taxon>
        <taxon>Fungi</taxon>
        <taxon>Dikarya</taxon>
        <taxon>Ascomycota</taxon>
        <taxon>Pezizomycotina</taxon>
        <taxon>Dothideomycetes</taxon>
        <taxon>Pleosporomycetidae</taxon>
        <taxon>Pleosporales</taxon>
        <taxon>Massarineae</taxon>
        <taxon>Didymosphaeriaceae</taxon>
        <taxon>Pseudopithomyces</taxon>
    </lineage>
</organism>
<evidence type="ECO:0000259" key="1">
    <source>
        <dbReference type="Pfam" id="PF06985"/>
    </source>
</evidence>
<accession>A0AAN6RCE2</accession>
<name>A0AAN6RCE2_9PLEO</name>
<keyword evidence="3" id="KW-1185">Reference proteome</keyword>
<dbReference type="PANTHER" id="PTHR33112">
    <property type="entry name" value="DOMAIN PROTEIN, PUTATIVE-RELATED"/>
    <property type="match status" value="1"/>
</dbReference>
<comment type="caution">
    <text evidence="2">The sequence shown here is derived from an EMBL/GenBank/DDBJ whole genome shotgun (WGS) entry which is preliminary data.</text>
</comment>
<proteinExistence type="predicted"/>
<dbReference type="InterPro" id="IPR010730">
    <property type="entry name" value="HET"/>
</dbReference>
<feature type="domain" description="Heterokaryon incompatibility" evidence="1">
    <location>
        <begin position="223"/>
        <end position="375"/>
    </location>
</feature>
<dbReference type="Pfam" id="PF06985">
    <property type="entry name" value="HET"/>
    <property type="match status" value="1"/>
</dbReference>
<reference evidence="2 3" key="1">
    <citation type="submission" date="2021-02" db="EMBL/GenBank/DDBJ databases">
        <title>Genome assembly of Pseudopithomyces chartarum.</title>
        <authorList>
            <person name="Jauregui R."/>
            <person name="Singh J."/>
            <person name="Voisey C."/>
        </authorList>
    </citation>
    <scope>NUCLEOTIDE SEQUENCE [LARGE SCALE GENOMIC DNA]</scope>
    <source>
        <strain evidence="2 3">AGR01</strain>
    </source>
</reference>